<dbReference type="CDD" id="cd00201">
    <property type="entry name" value="WW"/>
    <property type="match status" value="2"/>
</dbReference>
<gene>
    <name evidence="12" type="ORF">g.12358</name>
</gene>
<evidence type="ECO:0000256" key="8">
    <source>
        <dbReference type="ARBA" id="ARBA00023002"/>
    </source>
</evidence>
<evidence type="ECO:0000256" key="5">
    <source>
        <dbReference type="ARBA" id="ARBA00022687"/>
    </source>
</evidence>
<keyword evidence="5" id="KW-0879">Wnt signaling pathway</keyword>
<dbReference type="PROSITE" id="PS50020">
    <property type="entry name" value="WW_DOMAIN_2"/>
    <property type="match status" value="2"/>
</dbReference>
<dbReference type="SUPFAM" id="SSF51735">
    <property type="entry name" value="NAD(P)-binding Rossmann-fold domains"/>
    <property type="match status" value="1"/>
</dbReference>
<name>A0A1B6G638_9HEMI</name>
<sequence>MLNLTLTAGMAAVLPDSDSEDDLPPGWEERATVDGSVYYVNHNTKGTQWTHPRTGKKKRVAGELPFGWEKVVEDNGKILYVDHENHRTTYTDPRLAFAQEEKESPLMFRQRFDGSSTALQVLHGRDLGGKVAVITGANCGIGYETARALARHGCHVVLACRSLTRAQEAIERIQAERPQAICTSLQLDLKSLKSVKEFANSLKGHPVFNRGVDMLILNAGVFALPHSLTEDGLETTFQVNHLSQFYLTLLLEDLLARASSSTVVFVSSESHRFSTLNADNISEEWFSPKPQNYWSMMAYNDSKLCNVLAANELARRWATRDISVFSCHPGNMVSSNISRHWCPYRLLFTLVRPFTKSLEQAASTQVYCATAPELSDVSGLYFNNCCRCEPSKPAQDSQLSSKLWQLSLNLISSHFSSLDIPDKYRNKP</sequence>
<dbReference type="SMART" id="SM00456">
    <property type="entry name" value="WW"/>
    <property type="match status" value="2"/>
</dbReference>
<evidence type="ECO:0000256" key="9">
    <source>
        <dbReference type="ARBA" id="ARBA00023034"/>
    </source>
</evidence>
<evidence type="ECO:0000256" key="2">
    <source>
        <dbReference type="ARBA" id="ARBA00004555"/>
    </source>
</evidence>
<evidence type="ECO:0000256" key="3">
    <source>
        <dbReference type="ARBA" id="ARBA00006484"/>
    </source>
</evidence>
<evidence type="ECO:0000259" key="11">
    <source>
        <dbReference type="PROSITE" id="PS50020"/>
    </source>
</evidence>
<evidence type="ECO:0000256" key="4">
    <source>
        <dbReference type="ARBA" id="ARBA00016094"/>
    </source>
</evidence>
<keyword evidence="6" id="KW-0053">Apoptosis</keyword>
<dbReference type="PROSITE" id="PS01159">
    <property type="entry name" value="WW_DOMAIN_1"/>
    <property type="match status" value="1"/>
</dbReference>
<dbReference type="Gene3D" id="2.20.70.10">
    <property type="match status" value="2"/>
</dbReference>
<dbReference type="PANTHER" id="PTHR24320:SF282">
    <property type="entry name" value="WW DOMAIN-CONTAINING OXIDOREDUCTASE"/>
    <property type="match status" value="1"/>
</dbReference>
<dbReference type="Pfam" id="PF00397">
    <property type="entry name" value="WW"/>
    <property type="match status" value="1"/>
</dbReference>
<evidence type="ECO:0000313" key="12">
    <source>
        <dbReference type="EMBL" id="JAS57906.1"/>
    </source>
</evidence>
<dbReference type="PANTHER" id="PTHR24320">
    <property type="entry name" value="RETINOL DEHYDROGENASE"/>
    <property type="match status" value="1"/>
</dbReference>
<keyword evidence="8" id="KW-0560">Oxidoreductase</keyword>
<keyword evidence="10" id="KW-0458">Lysosome</keyword>
<dbReference type="InterPro" id="IPR036291">
    <property type="entry name" value="NAD(P)-bd_dom_sf"/>
</dbReference>
<evidence type="ECO:0000256" key="6">
    <source>
        <dbReference type="ARBA" id="ARBA00022703"/>
    </source>
</evidence>
<evidence type="ECO:0000256" key="1">
    <source>
        <dbReference type="ARBA" id="ARBA00004371"/>
    </source>
</evidence>
<reference evidence="12" key="1">
    <citation type="submission" date="2015-11" db="EMBL/GenBank/DDBJ databases">
        <title>De novo transcriptome assembly of four potential Pierce s Disease insect vectors from Arizona vineyards.</title>
        <authorList>
            <person name="Tassone E.E."/>
        </authorList>
    </citation>
    <scope>NUCLEOTIDE SEQUENCE</scope>
</reference>
<feature type="domain" description="WW" evidence="11">
    <location>
        <begin position="21"/>
        <end position="54"/>
    </location>
</feature>
<keyword evidence="9" id="KW-0333">Golgi apparatus</keyword>
<dbReference type="GO" id="GO:0005764">
    <property type="term" value="C:lysosome"/>
    <property type="evidence" value="ECO:0007669"/>
    <property type="project" value="UniProtKB-SubCell"/>
</dbReference>
<dbReference type="EMBL" id="GECZ01011863">
    <property type="protein sequence ID" value="JAS57906.1"/>
    <property type="molecule type" value="Transcribed_RNA"/>
</dbReference>
<dbReference type="PRINTS" id="PR00081">
    <property type="entry name" value="GDHRDH"/>
</dbReference>
<comment type="subcellular location">
    <subcellularLocation>
        <location evidence="2">Golgi apparatus</location>
    </subcellularLocation>
    <subcellularLocation>
        <location evidence="1">Lysosome</location>
    </subcellularLocation>
</comment>
<dbReference type="GO" id="GO:0005794">
    <property type="term" value="C:Golgi apparatus"/>
    <property type="evidence" value="ECO:0007669"/>
    <property type="project" value="UniProtKB-SubCell"/>
</dbReference>
<dbReference type="InterPro" id="IPR002347">
    <property type="entry name" value="SDR_fam"/>
</dbReference>
<protein>
    <recommendedName>
        <fullName evidence="4">WW domain-containing oxidoreductase</fullName>
    </recommendedName>
</protein>
<dbReference type="SUPFAM" id="SSF51045">
    <property type="entry name" value="WW domain"/>
    <property type="match status" value="2"/>
</dbReference>
<dbReference type="Pfam" id="PF00106">
    <property type="entry name" value="adh_short"/>
    <property type="match status" value="1"/>
</dbReference>
<feature type="domain" description="WW" evidence="11">
    <location>
        <begin position="62"/>
        <end position="95"/>
    </location>
</feature>
<dbReference type="FunFam" id="3.40.50.720:FF:000353">
    <property type="entry name" value="WW domain-containing oxidoreductase"/>
    <property type="match status" value="1"/>
</dbReference>
<evidence type="ECO:0000256" key="7">
    <source>
        <dbReference type="ARBA" id="ARBA00022857"/>
    </source>
</evidence>
<evidence type="ECO:0000256" key="10">
    <source>
        <dbReference type="ARBA" id="ARBA00023228"/>
    </source>
</evidence>
<dbReference type="Gene3D" id="3.40.50.720">
    <property type="entry name" value="NAD(P)-binding Rossmann-like Domain"/>
    <property type="match status" value="1"/>
</dbReference>
<proteinExistence type="inferred from homology"/>
<dbReference type="AlphaFoldDB" id="A0A1B6G638"/>
<dbReference type="GO" id="GO:0016055">
    <property type="term" value="P:Wnt signaling pathway"/>
    <property type="evidence" value="ECO:0007669"/>
    <property type="project" value="UniProtKB-KW"/>
</dbReference>
<accession>A0A1B6G638</accession>
<organism evidence="12">
    <name type="scientific">Cuerna arida</name>
    <dbReference type="NCBI Taxonomy" id="1464854"/>
    <lineage>
        <taxon>Eukaryota</taxon>
        <taxon>Metazoa</taxon>
        <taxon>Ecdysozoa</taxon>
        <taxon>Arthropoda</taxon>
        <taxon>Hexapoda</taxon>
        <taxon>Insecta</taxon>
        <taxon>Pterygota</taxon>
        <taxon>Neoptera</taxon>
        <taxon>Paraneoptera</taxon>
        <taxon>Hemiptera</taxon>
        <taxon>Auchenorrhyncha</taxon>
        <taxon>Membracoidea</taxon>
        <taxon>Cicadellidae</taxon>
        <taxon>Cicadellinae</taxon>
        <taxon>Proconiini</taxon>
        <taxon>Cuerna</taxon>
    </lineage>
</organism>
<dbReference type="GO" id="GO:0016491">
    <property type="term" value="F:oxidoreductase activity"/>
    <property type="evidence" value="ECO:0007669"/>
    <property type="project" value="UniProtKB-KW"/>
</dbReference>
<comment type="similarity">
    <text evidence="3">Belongs to the short-chain dehydrogenases/reductases (SDR) family.</text>
</comment>
<keyword evidence="7" id="KW-0521">NADP</keyword>
<dbReference type="InterPro" id="IPR001202">
    <property type="entry name" value="WW_dom"/>
</dbReference>
<dbReference type="GO" id="GO:0006915">
    <property type="term" value="P:apoptotic process"/>
    <property type="evidence" value="ECO:0007669"/>
    <property type="project" value="UniProtKB-KW"/>
</dbReference>
<dbReference type="InterPro" id="IPR036020">
    <property type="entry name" value="WW_dom_sf"/>
</dbReference>